<dbReference type="PANTHER" id="PTHR30146:SF109">
    <property type="entry name" value="HTH-TYPE TRANSCRIPTIONAL REGULATOR GALS"/>
    <property type="match status" value="1"/>
</dbReference>
<keyword evidence="1" id="KW-0805">Transcription regulation</keyword>
<dbReference type="SMART" id="SM00354">
    <property type="entry name" value="HTH_LACI"/>
    <property type="match status" value="1"/>
</dbReference>
<dbReference type="InterPro" id="IPR028082">
    <property type="entry name" value="Peripla_BP_I"/>
</dbReference>
<dbReference type="GO" id="GO:0003700">
    <property type="term" value="F:DNA-binding transcription factor activity"/>
    <property type="evidence" value="ECO:0007669"/>
    <property type="project" value="TreeGrafter"/>
</dbReference>
<accession>A0A498R4X0</accession>
<dbReference type="AlphaFoldDB" id="A0A498R4X0"/>
<dbReference type="Proteomes" id="UP000277811">
    <property type="component" value="Unassembled WGS sequence"/>
</dbReference>
<evidence type="ECO:0000256" key="3">
    <source>
        <dbReference type="ARBA" id="ARBA00023163"/>
    </source>
</evidence>
<dbReference type="Pfam" id="PF13377">
    <property type="entry name" value="Peripla_BP_3"/>
    <property type="match status" value="1"/>
</dbReference>
<dbReference type="InterPro" id="IPR000843">
    <property type="entry name" value="HTH_LacI"/>
</dbReference>
<dbReference type="InterPro" id="IPR046335">
    <property type="entry name" value="LacI/GalR-like_sensor"/>
</dbReference>
<evidence type="ECO:0000256" key="1">
    <source>
        <dbReference type="ARBA" id="ARBA00023015"/>
    </source>
</evidence>
<proteinExistence type="predicted"/>
<feature type="domain" description="HTH lacI-type" evidence="4">
    <location>
        <begin position="3"/>
        <end position="57"/>
    </location>
</feature>
<dbReference type="Gene3D" id="3.40.50.2300">
    <property type="match status" value="2"/>
</dbReference>
<dbReference type="PANTHER" id="PTHR30146">
    <property type="entry name" value="LACI-RELATED TRANSCRIPTIONAL REPRESSOR"/>
    <property type="match status" value="1"/>
</dbReference>
<name>A0A498R4X0_9FIRM</name>
<protein>
    <recommendedName>
        <fullName evidence="4">HTH lacI-type domain-containing protein</fullName>
    </recommendedName>
</protein>
<evidence type="ECO:0000313" key="6">
    <source>
        <dbReference type="Proteomes" id="UP000277811"/>
    </source>
</evidence>
<dbReference type="SUPFAM" id="SSF47413">
    <property type="entry name" value="lambda repressor-like DNA-binding domains"/>
    <property type="match status" value="1"/>
</dbReference>
<dbReference type="Gene3D" id="1.10.260.40">
    <property type="entry name" value="lambda repressor-like DNA-binding domains"/>
    <property type="match status" value="1"/>
</dbReference>
<organism evidence="5 6">
    <name type="scientific">Lucifera butyrica</name>
    <dbReference type="NCBI Taxonomy" id="1351585"/>
    <lineage>
        <taxon>Bacteria</taxon>
        <taxon>Bacillati</taxon>
        <taxon>Bacillota</taxon>
        <taxon>Negativicutes</taxon>
        <taxon>Veillonellales</taxon>
        <taxon>Veillonellaceae</taxon>
        <taxon>Lucifera</taxon>
    </lineage>
</organism>
<gene>
    <name evidence="5" type="ORF">LUCI_0440</name>
</gene>
<dbReference type="GO" id="GO:0000976">
    <property type="term" value="F:transcription cis-regulatory region binding"/>
    <property type="evidence" value="ECO:0007669"/>
    <property type="project" value="TreeGrafter"/>
</dbReference>
<evidence type="ECO:0000259" key="4">
    <source>
        <dbReference type="PROSITE" id="PS50932"/>
    </source>
</evidence>
<keyword evidence="6" id="KW-1185">Reference proteome</keyword>
<dbReference type="RefSeq" id="WP_122626234.1">
    <property type="nucleotide sequence ID" value="NZ_UPPP01000054.1"/>
</dbReference>
<dbReference type="OrthoDB" id="2029945at2"/>
<dbReference type="CDD" id="cd01392">
    <property type="entry name" value="HTH_LacI"/>
    <property type="match status" value="1"/>
</dbReference>
<keyword evidence="2" id="KW-0238">DNA-binding</keyword>
<sequence>MPITTKDIAKLANVSQSTVSRCLNNSPVISEKTKQRVLKIAQEQGFQFNASARSLSTSKTRTVGIICLKRMFDHDHDVHYLAWQDALIENLEHLEYDVIISLLKNRFTGQNNIRKLITARKIDGLIILQQELDTESMAILEEANIPYIFCKYLPTLCRTKDVDYVHVDQFKGGYLATQHLIDLGHKRILCISANVSGGEFERRTEGYKAAFQDNTLSFSSNPVLFGDATFHSGYQLIKDNRDALKGITAIFGQNDLMALGAISALKEMQINVPEDIAVVGYDNVKLCTYFQPYLTSIHQPFEEVALLTCKRLIESLTCGQSSVKQRLAVQPKLIIRESCGSKKKPRGL</sequence>
<dbReference type="CDD" id="cd06267">
    <property type="entry name" value="PBP1_LacI_sugar_binding-like"/>
    <property type="match status" value="1"/>
</dbReference>
<dbReference type="Pfam" id="PF00356">
    <property type="entry name" value="LacI"/>
    <property type="match status" value="1"/>
</dbReference>
<reference evidence="5 6" key="1">
    <citation type="submission" date="2018-06" db="EMBL/GenBank/DDBJ databases">
        <authorList>
            <person name="Strepis N."/>
        </authorList>
    </citation>
    <scope>NUCLEOTIDE SEQUENCE [LARGE SCALE GENOMIC DNA]</scope>
    <source>
        <strain evidence="5">LUCI</strain>
    </source>
</reference>
<dbReference type="SUPFAM" id="SSF53822">
    <property type="entry name" value="Periplasmic binding protein-like I"/>
    <property type="match status" value="1"/>
</dbReference>
<keyword evidence="3" id="KW-0804">Transcription</keyword>
<evidence type="ECO:0000256" key="2">
    <source>
        <dbReference type="ARBA" id="ARBA00023125"/>
    </source>
</evidence>
<dbReference type="PROSITE" id="PS50932">
    <property type="entry name" value="HTH_LACI_2"/>
    <property type="match status" value="1"/>
</dbReference>
<dbReference type="EMBL" id="UPPP01000054">
    <property type="protein sequence ID" value="VBB05233.1"/>
    <property type="molecule type" value="Genomic_DNA"/>
</dbReference>
<dbReference type="InterPro" id="IPR010982">
    <property type="entry name" value="Lambda_DNA-bd_dom_sf"/>
</dbReference>
<evidence type="ECO:0000313" key="5">
    <source>
        <dbReference type="EMBL" id="VBB05233.1"/>
    </source>
</evidence>